<evidence type="ECO:0000256" key="1">
    <source>
        <dbReference type="ARBA" id="ARBA00004651"/>
    </source>
</evidence>
<feature type="transmembrane region" description="Helical" evidence="6">
    <location>
        <begin position="278"/>
        <end position="296"/>
    </location>
</feature>
<feature type="transmembrane region" description="Helical" evidence="6">
    <location>
        <begin position="49"/>
        <end position="69"/>
    </location>
</feature>
<evidence type="ECO:0000313" key="8">
    <source>
        <dbReference type="EMBL" id="MBI5974370.1"/>
    </source>
</evidence>
<dbReference type="CDD" id="cd17489">
    <property type="entry name" value="MFS_YfcJ_like"/>
    <property type="match status" value="1"/>
</dbReference>
<feature type="transmembrane region" description="Helical" evidence="6">
    <location>
        <begin position="81"/>
        <end position="98"/>
    </location>
</feature>
<dbReference type="Gene3D" id="1.20.1250.20">
    <property type="entry name" value="MFS general substrate transporter like domains"/>
    <property type="match status" value="2"/>
</dbReference>
<feature type="transmembrane region" description="Helical" evidence="6">
    <location>
        <begin position="15"/>
        <end position="37"/>
    </location>
</feature>
<sequence>MIVSTKGERLFTKDYIVNFSVSFSIYLAMYLLIVVIAKYTIDVYHVSESIAGLVSGIFIVGALVGRFVTGRLIDIVGPKKILLLGTFFFIVTQCFYFIEGSLIFLIITRFLNGIFMAVATTATGTIVAMIAPQSRRAEGISLFSLSLVLGAAIGPFLGLYLSNHYSAFVLFMVCVVIAVMALVLAIFVHVEFEAKPMRAEDKSFHISQFISTPAIPIAIVVLICGLGYASVLSFIQIYANFLDLAQVASYYFICYAIASIVTRPFVGRLMDRYHENVVAYPVLFIFGVGLLVLAMTSSGWMLLLSGALLGIGYGSMTAVGNVAAVKVSDRDKVSLATSTFFIGLDVGIGFGPSLLGLITPIVGYRMMYIIVGFCLFFAILLYWFVHGRYRHQHQM</sequence>
<evidence type="ECO:0000259" key="7">
    <source>
        <dbReference type="PROSITE" id="PS50850"/>
    </source>
</evidence>
<comment type="caution">
    <text evidence="8">The sequence shown here is derived from an EMBL/GenBank/DDBJ whole genome shotgun (WGS) entry which is preliminary data.</text>
</comment>
<dbReference type="PANTHER" id="PTHR23531:SF1">
    <property type="entry name" value="QUINOLENE RESISTANCE PROTEIN NORA"/>
    <property type="match status" value="1"/>
</dbReference>
<dbReference type="InterPro" id="IPR020846">
    <property type="entry name" value="MFS_dom"/>
</dbReference>
<feature type="transmembrane region" description="Helical" evidence="6">
    <location>
        <begin position="335"/>
        <end position="358"/>
    </location>
</feature>
<dbReference type="InterPro" id="IPR036259">
    <property type="entry name" value="MFS_trans_sf"/>
</dbReference>
<comment type="subcellular location">
    <subcellularLocation>
        <location evidence="1">Cell membrane</location>
        <topology evidence="1">Multi-pass membrane protein</topology>
    </subcellularLocation>
</comment>
<gene>
    <name evidence="8" type="ORF">HHH54_02005</name>
</gene>
<accession>A0ABS0T6J2</accession>
<keyword evidence="2" id="KW-0813">Transport</keyword>
<organism evidence="8 9">
    <name type="scientific">Staphylococcus canis</name>
    <dbReference type="NCBI Taxonomy" id="2724942"/>
    <lineage>
        <taxon>Bacteria</taxon>
        <taxon>Bacillati</taxon>
        <taxon>Bacillota</taxon>
        <taxon>Bacilli</taxon>
        <taxon>Bacillales</taxon>
        <taxon>Staphylococcaceae</taxon>
        <taxon>Staphylococcus</taxon>
    </lineage>
</organism>
<feature type="transmembrane region" description="Helical" evidence="6">
    <location>
        <begin position="302"/>
        <end position="323"/>
    </location>
</feature>
<evidence type="ECO:0000256" key="6">
    <source>
        <dbReference type="SAM" id="Phobius"/>
    </source>
</evidence>
<feature type="transmembrane region" description="Helical" evidence="6">
    <location>
        <begin position="142"/>
        <end position="161"/>
    </location>
</feature>
<proteinExistence type="predicted"/>
<reference evidence="8 9" key="1">
    <citation type="submission" date="2020-04" db="EMBL/GenBank/DDBJ databases">
        <title>Staphylococcus species from domestic dog.</title>
        <authorList>
            <person name="Paterson G.K."/>
        </authorList>
    </citation>
    <scope>NUCLEOTIDE SEQUENCE [LARGE SCALE GENOMIC DNA]</scope>
    <source>
        <strain evidence="8 9">H16/1A</strain>
    </source>
</reference>
<evidence type="ECO:0000256" key="3">
    <source>
        <dbReference type="ARBA" id="ARBA00022692"/>
    </source>
</evidence>
<dbReference type="InterPro" id="IPR052714">
    <property type="entry name" value="MFS_Exporter"/>
</dbReference>
<dbReference type="Pfam" id="PF07690">
    <property type="entry name" value="MFS_1"/>
    <property type="match status" value="1"/>
</dbReference>
<dbReference type="SUPFAM" id="SSF103473">
    <property type="entry name" value="MFS general substrate transporter"/>
    <property type="match status" value="1"/>
</dbReference>
<dbReference type="PROSITE" id="PS50850">
    <property type="entry name" value="MFS"/>
    <property type="match status" value="1"/>
</dbReference>
<protein>
    <submittedName>
        <fullName evidence="8">MFS transporter</fullName>
    </submittedName>
</protein>
<dbReference type="InterPro" id="IPR011701">
    <property type="entry name" value="MFS"/>
</dbReference>
<dbReference type="PANTHER" id="PTHR23531">
    <property type="entry name" value="QUINOLENE RESISTANCE PROTEIN NORA"/>
    <property type="match status" value="1"/>
</dbReference>
<evidence type="ECO:0000256" key="5">
    <source>
        <dbReference type="ARBA" id="ARBA00023136"/>
    </source>
</evidence>
<feature type="domain" description="Major facilitator superfamily (MFS) profile" evidence="7">
    <location>
        <begin position="10"/>
        <end position="390"/>
    </location>
</feature>
<feature type="transmembrane region" description="Helical" evidence="6">
    <location>
        <begin position="247"/>
        <end position="266"/>
    </location>
</feature>
<keyword evidence="3 6" id="KW-0812">Transmembrane</keyword>
<keyword evidence="4 6" id="KW-1133">Transmembrane helix</keyword>
<feature type="transmembrane region" description="Helical" evidence="6">
    <location>
        <begin position="209"/>
        <end position="235"/>
    </location>
</feature>
<name>A0ABS0T6J2_9STAP</name>
<evidence type="ECO:0000256" key="2">
    <source>
        <dbReference type="ARBA" id="ARBA00022448"/>
    </source>
</evidence>
<feature type="transmembrane region" description="Helical" evidence="6">
    <location>
        <begin position="167"/>
        <end position="188"/>
    </location>
</feature>
<feature type="transmembrane region" description="Helical" evidence="6">
    <location>
        <begin position="110"/>
        <end position="130"/>
    </location>
</feature>
<evidence type="ECO:0000313" key="9">
    <source>
        <dbReference type="Proteomes" id="UP000751852"/>
    </source>
</evidence>
<feature type="transmembrane region" description="Helical" evidence="6">
    <location>
        <begin position="364"/>
        <end position="385"/>
    </location>
</feature>
<evidence type="ECO:0000256" key="4">
    <source>
        <dbReference type="ARBA" id="ARBA00022989"/>
    </source>
</evidence>
<keyword evidence="5 6" id="KW-0472">Membrane</keyword>
<dbReference type="Proteomes" id="UP000751852">
    <property type="component" value="Unassembled WGS sequence"/>
</dbReference>
<keyword evidence="9" id="KW-1185">Reference proteome</keyword>
<dbReference type="EMBL" id="JABANU010000003">
    <property type="protein sequence ID" value="MBI5974370.1"/>
    <property type="molecule type" value="Genomic_DNA"/>
</dbReference>